<dbReference type="PANTHER" id="PTHR45947">
    <property type="entry name" value="SULFOQUINOVOSYL TRANSFERASE SQD2"/>
    <property type="match status" value="1"/>
</dbReference>
<accession>A0A0G0PVV7</accession>
<keyword evidence="2" id="KW-0808">Transferase</keyword>
<sequence>MNKSAKEPKIALVYDRVNKIGGAEKVLQALHSIYSDAPLFTAVYDAEGALWAKEFDVRTSFLQKFPFIRKHHEFFPWLMPLAFESFRFDDFDIVISVTSAEAKSIICPSHVLHICYCLTPTRYLWSGYFKYKNSFSNNIVGKSTKLFFILLSSTLRRFDYISAQRPDVFIGISDTVKRRIEKYYTRKSFMIYPPVNTEKYRSPGLNQAEDFFLTVGRLVPYKSFDIIINAFNKLDLPLVVVGAGSEFKRLKSISKANIKFLGQLTEEKLVSYYQKCRAFVYAGEEDFGIVAGEALVYGKPVICFGQGGCSEIVKNGKTGIFFYEQTEESLTGAIKKFLKLTFDGNLCRQSSEKFSVQRFKKEFSQQVNQVYKEFKQER</sequence>
<evidence type="ECO:0000313" key="3">
    <source>
        <dbReference type="Proteomes" id="UP000034539"/>
    </source>
</evidence>
<dbReference type="Gene3D" id="3.40.50.2000">
    <property type="entry name" value="Glycogen Phosphorylase B"/>
    <property type="match status" value="2"/>
</dbReference>
<protein>
    <submittedName>
        <fullName evidence="2">Glycosyl transferase group 1</fullName>
    </submittedName>
</protein>
<dbReference type="SUPFAM" id="SSF53756">
    <property type="entry name" value="UDP-Glycosyltransferase/glycogen phosphorylase"/>
    <property type="match status" value="1"/>
</dbReference>
<dbReference type="EMBL" id="LBXN01000047">
    <property type="protein sequence ID" value="KKR32294.1"/>
    <property type="molecule type" value="Genomic_DNA"/>
</dbReference>
<feature type="domain" description="Glycosyl transferase family 1" evidence="1">
    <location>
        <begin position="199"/>
        <end position="341"/>
    </location>
</feature>
<proteinExistence type="predicted"/>
<dbReference type="InterPro" id="IPR050194">
    <property type="entry name" value="Glycosyltransferase_grp1"/>
</dbReference>
<evidence type="ECO:0000313" key="2">
    <source>
        <dbReference type="EMBL" id="KKR32294.1"/>
    </source>
</evidence>
<dbReference type="AlphaFoldDB" id="A0A0G0PVV7"/>
<dbReference type="PANTHER" id="PTHR45947:SF3">
    <property type="entry name" value="SULFOQUINOVOSYL TRANSFERASE SQD2"/>
    <property type="match status" value="1"/>
</dbReference>
<name>A0A0G0PVV7_9BACT</name>
<evidence type="ECO:0000259" key="1">
    <source>
        <dbReference type="Pfam" id="PF00534"/>
    </source>
</evidence>
<comment type="caution">
    <text evidence="2">The sequence shown here is derived from an EMBL/GenBank/DDBJ whole genome shotgun (WGS) entry which is preliminary data.</text>
</comment>
<dbReference type="InterPro" id="IPR001296">
    <property type="entry name" value="Glyco_trans_1"/>
</dbReference>
<dbReference type="GO" id="GO:0016757">
    <property type="term" value="F:glycosyltransferase activity"/>
    <property type="evidence" value="ECO:0007669"/>
    <property type="project" value="InterPro"/>
</dbReference>
<organism evidence="2 3">
    <name type="scientific">Candidatus Gottesmanbacteria bacterium GW2011_GWC2_39_8</name>
    <dbReference type="NCBI Taxonomy" id="1618450"/>
    <lineage>
        <taxon>Bacteria</taxon>
        <taxon>Candidatus Gottesmaniibacteriota</taxon>
    </lineage>
</organism>
<dbReference type="Pfam" id="PF00534">
    <property type="entry name" value="Glycos_transf_1"/>
    <property type="match status" value="1"/>
</dbReference>
<reference evidence="2 3" key="1">
    <citation type="journal article" date="2015" name="Nature">
        <title>rRNA introns, odd ribosomes, and small enigmatic genomes across a large radiation of phyla.</title>
        <authorList>
            <person name="Brown C.T."/>
            <person name="Hug L.A."/>
            <person name="Thomas B.C."/>
            <person name="Sharon I."/>
            <person name="Castelle C.J."/>
            <person name="Singh A."/>
            <person name="Wilkins M.J."/>
            <person name="Williams K.H."/>
            <person name="Banfield J.F."/>
        </authorList>
    </citation>
    <scope>NUCLEOTIDE SEQUENCE [LARGE SCALE GENOMIC DNA]</scope>
</reference>
<dbReference type="Proteomes" id="UP000034539">
    <property type="component" value="Unassembled WGS sequence"/>
</dbReference>
<gene>
    <name evidence="2" type="ORF">UT63_C0047G0005</name>
</gene>